<keyword evidence="2 5" id="KW-0238">DNA-binding</keyword>
<feature type="compositionally biased region" description="Polar residues" evidence="7">
    <location>
        <begin position="96"/>
        <end position="105"/>
    </location>
</feature>
<dbReference type="GO" id="GO:0000978">
    <property type="term" value="F:RNA polymerase II cis-regulatory region sequence-specific DNA binding"/>
    <property type="evidence" value="ECO:0007669"/>
    <property type="project" value="TreeGrafter"/>
</dbReference>
<keyword evidence="4 5" id="KW-0539">Nucleus</keyword>
<dbReference type="PROSITE" id="PS50071">
    <property type="entry name" value="HOMEOBOX_2"/>
    <property type="match status" value="1"/>
</dbReference>
<dbReference type="Gene3D" id="1.10.10.60">
    <property type="entry name" value="Homeodomain-like"/>
    <property type="match status" value="1"/>
</dbReference>
<comment type="subcellular location">
    <subcellularLocation>
        <location evidence="1 5 6">Nucleus</location>
    </subcellularLocation>
</comment>
<evidence type="ECO:0000256" key="3">
    <source>
        <dbReference type="ARBA" id="ARBA00023155"/>
    </source>
</evidence>
<evidence type="ECO:0000259" key="8">
    <source>
        <dbReference type="PROSITE" id="PS50071"/>
    </source>
</evidence>
<dbReference type="GO" id="GO:0005634">
    <property type="term" value="C:nucleus"/>
    <property type="evidence" value="ECO:0007669"/>
    <property type="project" value="UniProtKB-SubCell"/>
</dbReference>
<feature type="region of interest" description="Disordered" evidence="7">
    <location>
        <begin position="62"/>
        <end position="132"/>
    </location>
</feature>
<dbReference type="Proteomes" id="UP000694387">
    <property type="component" value="Chromosome 26"/>
</dbReference>
<organism evidence="9 10">
    <name type="scientific">Equus asinus</name>
    <name type="common">Donkey</name>
    <name type="synonym">Equus africanus asinus</name>
    <dbReference type="NCBI Taxonomy" id="9793"/>
    <lineage>
        <taxon>Eukaryota</taxon>
        <taxon>Metazoa</taxon>
        <taxon>Chordata</taxon>
        <taxon>Craniata</taxon>
        <taxon>Vertebrata</taxon>
        <taxon>Euteleostomi</taxon>
        <taxon>Mammalia</taxon>
        <taxon>Eutheria</taxon>
        <taxon>Laurasiatheria</taxon>
        <taxon>Perissodactyla</taxon>
        <taxon>Equidae</taxon>
        <taxon>Equus</taxon>
    </lineage>
</organism>
<evidence type="ECO:0000256" key="4">
    <source>
        <dbReference type="ARBA" id="ARBA00023242"/>
    </source>
</evidence>
<evidence type="ECO:0000256" key="6">
    <source>
        <dbReference type="RuleBase" id="RU000682"/>
    </source>
</evidence>
<dbReference type="SMART" id="SM00389">
    <property type="entry name" value="HOX"/>
    <property type="match status" value="1"/>
</dbReference>
<dbReference type="PANTHER" id="PTHR45793">
    <property type="entry name" value="HOMEOBOX PROTEIN"/>
    <property type="match status" value="1"/>
</dbReference>
<dbReference type="InterPro" id="IPR001356">
    <property type="entry name" value="HD"/>
</dbReference>
<keyword evidence="10" id="KW-1185">Reference proteome</keyword>
<dbReference type="Pfam" id="PF00046">
    <property type="entry name" value="Homeodomain"/>
    <property type="match status" value="1"/>
</dbReference>
<feature type="domain" description="Homeobox" evidence="8">
    <location>
        <begin position="6"/>
        <end position="66"/>
    </location>
</feature>
<dbReference type="PANTHER" id="PTHR45793:SF18">
    <property type="entry name" value="PAIRED-LIKE HOMEODOMAIN TRANSCRIPTION FACTOR LEUTX"/>
    <property type="match status" value="1"/>
</dbReference>
<dbReference type="CDD" id="cd00086">
    <property type="entry name" value="homeodomain"/>
    <property type="match status" value="1"/>
</dbReference>
<evidence type="ECO:0000256" key="2">
    <source>
        <dbReference type="ARBA" id="ARBA00023125"/>
    </source>
</evidence>
<reference evidence="9 10" key="1">
    <citation type="journal article" date="2020" name="Nat. Commun.">
        <title>Donkey genomes provide new insights into domestication and selection for coat color.</title>
        <authorList>
            <person name="Wang"/>
            <person name="C."/>
            <person name="Li"/>
            <person name="H."/>
            <person name="Guo"/>
            <person name="Y."/>
            <person name="Huang"/>
            <person name="J."/>
            <person name="Sun"/>
            <person name="Y."/>
            <person name="Min"/>
            <person name="J."/>
            <person name="Wang"/>
            <person name="J."/>
            <person name="Fang"/>
            <person name="X."/>
            <person name="Zhao"/>
            <person name="Z."/>
            <person name="Wang"/>
            <person name="S."/>
            <person name="Zhang"/>
            <person name="Y."/>
            <person name="Liu"/>
            <person name="Q."/>
            <person name="Jiang"/>
            <person name="Q."/>
            <person name="Wang"/>
            <person name="X."/>
            <person name="Guo"/>
            <person name="Y."/>
            <person name="Yang"/>
            <person name="C."/>
            <person name="Wang"/>
            <person name="Y."/>
            <person name="Tian"/>
            <person name="F."/>
            <person name="Zhuang"/>
            <person name="G."/>
            <person name="Fan"/>
            <person name="Y."/>
            <person name="Gao"/>
            <person name="Q."/>
            <person name="Li"/>
            <person name="Y."/>
            <person name="Ju"/>
            <person name="Z."/>
            <person name="Li"/>
            <person name="J."/>
            <person name="Li"/>
            <person name="R."/>
            <person name="Hou"/>
            <person name="M."/>
            <person name="Yang"/>
            <person name="G."/>
            <person name="Liu"/>
            <person name="G."/>
            <person name="Liu"/>
            <person name="W."/>
            <person name="Guo"/>
            <person name="J."/>
            <person name="Pan"/>
            <person name="S."/>
            <person name="Fan"/>
            <person name="G."/>
            <person name="Zhang"/>
            <person name="W."/>
            <person name="Zhang"/>
            <person name="R."/>
            <person name="Yu"/>
            <person name="J."/>
            <person name="Zhang"/>
            <person name="X."/>
            <person name="Yin"/>
            <person name="Q."/>
            <person name="Ji"/>
            <person name="C."/>
            <person name="Jin"/>
            <person name="Y."/>
            <person name="Yue"/>
            <person name="G."/>
            <person name="Liu"/>
            <person name="M."/>
            <person name="Xu"/>
            <person name="J."/>
            <person name="Liu"/>
            <person name="S."/>
            <person name="Jordana"/>
            <person name="J."/>
            <person name="Noce"/>
            <person name="A."/>
            <person name="Amills"/>
            <person name="M."/>
            <person name="Wu"/>
            <person name="D.D."/>
            <person name="Li"/>
            <person name="S."/>
            <person name="Zhou"/>
            <person name="X. and Zhong"/>
            <person name="J."/>
        </authorList>
    </citation>
    <scope>NUCLEOTIDE SEQUENCE [LARGE SCALE GENOMIC DNA]</scope>
</reference>
<sequence length="196" mass="21729">MAEKPRSARRCRTVFTPEQLRALKDVFEKTMYPDWFTVTELTSSIDLEESVIKTWFKNQRVKRKKQQQQIRPSPSPGGPNQTTSAKEEEAPLPVTSAATHLTSPAVSDDCGHEPPKPSGIEQPGGAGASVWNSWDPQLQDLQQICLGVSDPPWASVPTDMDEFIQLYALPGDDDPSSLDEYLFPKGPGYGWHSSVC</sequence>
<keyword evidence="3 5" id="KW-0371">Homeobox</keyword>
<reference evidence="9" key="2">
    <citation type="submission" date="2025-08" db="UniProtKB">
        <authorList>
            <consortium name="Ensembl"/>
        </authorList>
    </citation>
    <scope>IDENTIFICATION</scope>
</reference>
<proteinExistence type="predicted"/>
<evidence type="ECO:0000313" key="10">
    <source>
        <dbReference type="Proteomes" id="UP000694387"/>
    </source>
</evidence>
<evidence type="ECO:0000256" key="1">
    <source>
        <dbReference type="ARBA" id="ARBA00004123"/>
    </source>
</evidence>
<evidence type="ECO:0000313" key="9">
    <source>
        <dbReference type="Ensembl" id="ENSEASP00005017032.2"/>
    </source>
</evidence>
<dbReference type="SUPFAM" id="SSF46689">
    <property type="entry name" value="Homeodomain-like"/>
    <property type="match status" value="1"/>
</dbReference>
<dbReference type="Ensembl" id="ENSEAST00005018496.2">
    <property type="protein sequence ID" value="ENSEASP00005017032.2"/>
    <property type="gene ID" value="ENSEASG00005011795.2"/>
</dbReference>
<gene>
    <name evidence="9" type="primary">LEUTX</name>
</gene>
<protein>
    <submittedName>
        <fullName evidence="9">Leucine twenty homeobox</fullName>
    </submittedName>
</protein>
<accession>A0A8C4PMM3</accession>
<reference evidence="9" key="3">
    <citation type="submission" date="2025-09" db="UniProtKB">
        <authorList>
            <consortium name="Ensembl"/>
        </authorList>
    </citation>
    <scope>IDENTIFICATION</scope>
</reference>
<dbReference type="GO" id="GO:0000981">
    <property type="term" value="F:DNA-binding transcription factor activity, RNA polymerase II-specific"/>
    <property type="evidence" value="ECO:0007669"/>
    <property type="project" value="TreeGrafter"/>
</dbReference>
<dbReference type="InterPro" id="IPR009057">
    <property type="entry name" value="Homeodomain-like_sf"/>
</dbReference>
<feature type="DNA-binding region" description="Homeobox" evidence="5">
    <location>
        <begin position="8"/>
        <end position="67"/>
    </location>
</feature>
<dbReference type="AlphaFoldDB" id="A0A8C4PMM3"/>
<evidence type="ECO:0000256" key="5">
    <source>
        <dbReference type="PROSITE-ProRule" id="PRU00108"/>
    </source>
</evidence>
<name>A0A8C4PMM3_EQUAS</name>
<evidence type="ECO:0000256" key="7">
    <source>
        <dbReference type="SAM" id="MobiDB-lite"/>
    </source>
</evidence>
<dbReference type="GeneTree" id="ENSGT00950000183093"/>